<accession>F0Z997</accession>
<evidence type="ECO:0008006" key="4">
    <source>
        <dbReference type="Google" id="ProtNLM"/>
    </source>
</evidence>
<keyword evidence="1" id="KW-0175">Coiled coil</keyword>
<proteinExistence type="predicted"/>
<feature type="coiled-coil region" evidence="1">
    <location>
        <begin position="158"/>
        <end position="185"/>
    </location>
</feature>
<dbReference type="InterPro" id="IPR051251">
    <property type="entry name" value="STK_FNIP-Repeat"/>
</dbReference>
<dbReference type="OMA" id="INTIHFT"/>
<dbReference type="RefSeq" id="XP_003284022.1">
    <property type="nucleotide sequence ID" value="XM_003283974.1"/>
</dbReference>
<gene>
    <name evidence="2" type="ORF">DICPUDRAFT_74971</name>
</gene>
<name>F0Z997_DICPU</name>
<sequence>MSIEYKLLIKKDLKKELDNRKIKYSSKSLKAELIELLIQSDIDNTKKSKKEINNITKSNNIKKRKNRNDEESAELEEINLKRIKQEQEKEEERTGNLFLRCFRNIAIRREIYSHLKKICSNYYYKVEDINKLINHQERSYINTIHFTQHGCYSIFIEIKKFEKDIANLENILKDINNNVNNNNSNIVNGINKVESIHNGNKGINKQDLIYQITQKEKEFLEFKNKLKFIIPHSVSNVKISGAIKILEKINLPNSVSSVEITDYYYSMKEFELPESVKTLSLGDGNYNRTNTRVLGNISPSIETLNLKMNCKLLLNNDQPCNLKTINFYEYYSTLISSLPNSVEKITLSKFFDKRNIRKEYYGLVQLK</sequence>
<dbReference type="InterPro" id="IPR036361">
    <property type="entry name" value="SAP_dom_sf"/>
</dbReference>
<evidence type="ECO:0000256" key="1">
    <source>
        <dbReference type="SAM" id="Coils"/>
    </source>
</evidence>
<evidence type="ECO:0000313" key="3">
    <source>
        <dbReference type="Proteomes" id="UP000001064"/>
    </source>
</evidence>
<protein>
    <recommendedName>
        <fullName evidence="4">SAP domain-containing protein</fullName>
    </recommendedName>
</protein>
<dbReference type="GeneID" id="10509927"/>
<dbReference type="Proteomes" id="UP000001064">
    <property type="component" value="Unassembled WGS sequence"/>
</dbReference>
<keyword evidence="3" id="KW-1185">Reference proteome</keyword>
<evidence type="ECO:0000313" key="2">
    <source>
        <dbReference type="EMBL" id="EGC39464.1"/>
    </source>
</evidence>
<feature type="coiled-coil region" evidence="1">
    <location>
        <begin position="61"/>
        <end position="93"/>
    </location>
</feature>
<dbReference type="KEGG" id="dpp:DICPUDRAFT_74971"/>
<dbReference type="InParanoid" id="F0Z997"/>
<dbReference type="EMBL" id="GL870957">
    <property type="protein sequence ID" value="EGC39464.1"/>
    <property type="molecule type" value="Genomic_DNA"/>
</dbReference>
<dbReference type="eggNOG" id="ENOG502RI7M">
    <property type="taxonomic scope" value="Eukaryota"/>
</dbReference>
<reference evidence="3" key="1">
    <citation type="journal article" date="2011" name="Genome Biol.">
        <title>Comparative genomics of the social amoebae Dictyostelium discoideum and Dictyostelium purpureum.</title>
        <authorList>
            <consortium name="US DOE Joint Genome Institute (JGI-PGF)"/>
            <person name="Sucgang R."/>
            <person name="Kuo A."/>
            <person name="Tian X."/>
            <person name="Salerno W."/>
            <person name="Parikh A."/>
            <person name="Feasley C.L."/>
            <person name="Dalin E."/>
            <person name="Tu H."/>
            <person name="Huang E."/>
            <person name="Barry K."/>
            <person name="Lindquist E."/>
            <person name="Shapiro H."/>
            <person name="Bruce D."/>
            <person name="Schmutz J."/>
            <person name="Salamov A."/>
            <person name="Fey P."/>
            <person name="Gaudet P."/>
            <person name="Anjard C."/>
            <person name="Babu M.M."/>
            <person name="Basu S."/>
            <person name="Bushmanova Y."/>
            <person name="van der Wel H."/>
            <person name="Katoh-Kurasawa M."/>
            <person name="Dinh C."/>
            <person name="Coutinho P.M."/>
            <person name="Saito T."/>
            <person name="Elias M."/>
            <person name="Schaap P."/>
            <person name="Kay R.R."/>
            <person name="Henrissat B."/>
            <person name="Eichinger L."/>
            <person name="Rivero F."/>
            <person name="Putnam N.H."/>
            <person name="West C.M."/>
            <person name="Loomis W.F."/>
            <person name="Chisholm R.L."/>
            <person name="Shaulsky G."/>
            <person name="Strassmann J.E."/>
            <person name="Queller D.C."/>
            <person name="Kuspa A."/>
            <person name="Grigoriev I.V."/>
        </authorList>
    </citation>
    <scope>NUCLEOTIDE SEQUENCE [LARGE SCALE GENOMIC DNA]</scope>
    <source>
        <strain evidence="3">QSDP1</strain>
    </source>
</reference>
<dbReference type="AlphaFoldDB" id="F0Z997"/>
<dbReference type="VEuPathDB" id="AmoebaDB:DICPUDRAFT_74971"/>
<dbReference type="PANTHER" id="PTHR32134">
    <property type="entry name" value="FNIP REPEAT-CONTAINING PROTEIN"/>
    <property type="match status" value="1"/>
</dbReference>
<dbReference type="Gene3D" id="1.10.720.30">
    <property type="entry name" value="SAP domain"/>
    <property type="match status" value="1"/>
</dbReference>
<organism evidence="2 3">
    <name type="scientific">Dictyostelium purpureum</name>
    <name type="common">Slime mold</name>
    <dbReference type="NCBI Taxonomy" id="5786"/>
    <lineage>
        <taxon>Eukaryota</taxon>
        <taxon>Amoebozoa</taxon>
        <taxon>Evosea</taxon>
        <taxon>Eumycetozoa</taxon>
        <taxon>Dictyostelia</taxon>
        <taxon>Dictyosteliales</taxon>
        <taxon>Dictyosteliaceae</taxon>
        <taxon>Dictyostelium</taxon>
    </lineage>
</organism>
<dbReference type="PANTHER" id="PTHR32134:SF169">
    <property type="entry name" value="FNIP REPEAT-CONTAINING PROTEIN-RELATED"/>
    <property type="match status" value="1"/>
</dbReference>